<sequence>MLTYPSAKVLDKVELKKLRNNEYDGDEPSQVNRFVLPVIWDVKHVGENMNLVNSNSPYTSLALTVRKADKIICTPQPIADPGVELPVVNPRNVGMPYRYFFGSGIYIPHGIYRNAICKMDTITMDVKVLQTGDANEFFGEVYVIPKGGPDSEEDDVVVLSCVATSDPAKPD</sequence>
<evidence type="ECO:0000313" key="6">
    <source>
        <dbReference type="Proteomes" id="UP000708208"/>
    </source>
</evidence>
<dbReference type="InterPro" id="IPR004294">
    <property type="entry name" value="Carotenoid_Oase"/>
</dbReference>
<dbReference type="Pfam" id="PF03055">
    <property type="entry name" value="RPE65"/>
    <property type="match status" value="1"/>
</dbReference>
<dbReference type="Proteomes" id="UP000708208">
    <property type="component" value="Unassembled WGS sequence"/>
</dbReference>
<comment type="caution">
    <text evidence="5">The sequence shown here is derived from an EMBL/GenBank/DDBJ whole genome shotgun (WGS) entry which is preliminary data.</text>
</comment>
<evidence type="ECO:0000313" key="5">
    <source>
        <dbReference type="EMBL" id="CAG7822763.1"/>
    </source>
</evidence>
<reference evidence="5" key="1">
    <citation type="submission" date="2021-06" db="EMBL/GenBank/DDBJ databases">
        <authorList>
            <person name="Hodson N. C."/>
            <person name="Mongue J. A."/>
            <person name="Jaron S. K."/>
        </authorList>
    </citation>
    <scope>NUCLEOTIDE SEQUENCE</scope>
</reference>
<keyword evidence="3" id="KW-0479">Metal-binding</keyword>
<evidence type="ECO:0000256" key="4">
    <source>
        <dbReference type="ARBA" id="ARBA00023004"/>
    </source>
</evidence>
<evidence type="ECO:0000256" key="3">
    <source>
        <dbReference type="ARBA" id="ARBA00022723"/>
    </source>
</evidence>
<dbReference type="AlphaFoldDB" id="A0A8J2PGR6"/>
<dbReference type="EMBL" id="CAJVCH010527353">
    <property type="protein sequence ID" value="CAG7822763.1"/>
    <property type="molecule type" value="Genomic_DNA"/>
</dbReference>
<feature type="non-terminal residue" evidence="5">
    <location>
        <position position="1"/>
    </location>
</feature>
<organism evidence="5 6">
    <name type="scientific">Allacma fusca</name>
    <dbReference type="NCBI Taxonomy" id="39272"/>
    <lineage>
        <taxon>Eukaryota</taxon>
        <taxon>Metazoa</taxon>
        <taxon>Ecdysozoa</taxon>
        <taxon>Arthropoda</taxon>
        <taxon>Hexapoda</taxon>
        <taxon>Collembola</taxon>
        <taxon>Symphypleona</taxon>
        <taxon>Sminthuridae</taxon>
        <taxon>Allacma</taxon>
    </lineage>
</organism>
<proteinExistence type="inferred from homology"/>
<protein>
    <submittedName>
        <fullName evidence="5">Uncharacterized protein</fullName>
    </submittedName>
</protein>
<comment type="cofactor">
    <cofactor evidence="1">
        <name>Fe(2+)</name>
        <dbReference type="ChEBI" id="CHEBI:29033"/>
    </cofactor>
</comment>
<evidence type="ECO:0000256" key="2">
    <source>
        <dbReference type="ARBA" id="ARBA00006787"/>
    </source>
</evidence>
<dbReference type="GO" id="GO:0016702">
    <property type="term" value="F:oxidoreductase activity, acting on single donors with incorporation of molecular oxygen, incorporation of two atoms of oxygen"/>
    <property type="evidence" value="ECO:0007669"/>
    <property type="project" value="InterPro"/>
</dbReference>
<keyword evidence="6" id="KW-1185">Reference proteome</keyword>
<comment type="similarity">
    <text evidence="2">Belongs to the carotenoid oxygenase family.</text>
</comment>
<keyword evidence="4" id="KW-0408">Iron</keyword>
<name>A0A8J2PGR6_9HEXA</name>
<accession>A0A8J2PGR6</accession>
<evidence type="ECO:0000256" key="1">
    <source>
        <dbReference type="ARBA" id="ARBA00001954"/>
    </source>
</evidence>
<gene>
    <name evidence="5" type="ORF">AFUS01_LOCUS33016</name>
</gene>
<dbReference type="GO" id="GO:0046872">
    <property type="term" value="F:metal ion binding"/>
    <property type="evidence" value="ECO:0007669"/>
    <property type="project" value="UniProtKB-KW"/>
</dbReference>